<name>A0A5B8XBX9_9RICK</name>
<dbReference type="RefSeq" id="WP_146820160.1">
    <property type="nucleotide sequence ID" value="NZ_CP029077.1"/>
</dbReference>
<protein>
    <submittedName>
        <fullName evidence="1">Uncharacterized protein</fullName>
    </submittedName>
</protein>
<proteinExistence type="predicted"/>
<dbReference type="AlphaFoldDB" id="A0A5B8XBX9"/>
<sequence>MKQQDFKNIEQGTKKAFNDLSKSKDVQKLKNEVQKRFGKNKTTITDEWAMESIVNVARGAAAIDKQYCSIWKRLWTSNVSDNNSNIISGCINGIILSGGRGSSLIYGREGLDNKSFAPGSINLDIVRNHLSSPRNHEFSVGLLGFMNATEAQRQQILTQLSSELREKVSLICEIYSNDRYRLAVQEMINAMYNDVDLKPYIINVLSNPDCLQRLLELSGYLDTQKQGQQQFSQDLNQTASFGGQSAINNRDIEIVLSYCHPNDSETVFEKILKHLSQFHQDDVIAVINQNFNNPTLFEKLIGSDVLYTLDIKSNDECDIYEFFRSIMYKVAGMMYGEQVLNQQPQFQSMSSIYLGNKRQDVTINELKGIVLPEEYQGIQLDDLARLINAYEKDKNEESVSLLMNNVTSDKGLKFLDDVCIDYDKALKDLVDCIYAHLGKNLKIQKDSQVVSQIPSNIYQQQSNVYMPQSMVKSVITFEGLEASFWENARQYLMQNKLAANKPNIIMQFVMKMTNDEAKDVLKKFNKGADIILQNDNTCTDELCNRLCQVLAYEAILSKVQSKVNSQQGSHLSQFSKGSSNLQSLKK</sequence>
<keyword evidence="2" id="KW-1185">Reference proteome</keyword>
<evidence type="ECO:0000313" key="2">
    <source>
        <dbReference type="Proteomes" id="UP000321934"/>
    </source>
</evidence>
<accession>A0A5B8XBX9</accession>
<organism evidence="1 2">
    <name type="scientific">Candidatus Deianiraea vastatrix</name>
    <dbReference type="NCBI Taxonomy" id="2163644"/>
    <lineage>
        <taxon>Bacteria</taxon>
        <taxon>Pseudomonadati</taxon>
        <taxon>Pseudomonadota</taxon>
        <taxon>Alphaproteobacteria</taxon>
        <taxon>Rickettsiales</taxon>
        <taxon>Candidatus Deianiraeaceae</taxon>
        <taxon>Candidatus Deianiraea</taxon>
    </lineage>
</organism>
<evidence type="ECO:0000313" key="1">
    <source>
        <dbReference type="EMBL" id="QED22848.1"/>
    </source>
</evidence>
<gene>
    <name evidence="1" type="ORF">Deia_00034</name>
</gene>
<reference evidence="1 2" key="1">
    <citation type="journal article" date="2019" name="ISME J.">
        <title>Deianiraea, an extracellular bacterium associated with the ciliate Paramecium, suggests an alternative scenario for the evolution of Rickettsiales.</title>
        <authorList>
            <person name="Castelli M."/>
            <person name="Sabaneyeva E."/>
            <person name="Lanzoni O."/>
            <person name="Lebedeva N."/>
            <person name="Floriano A.M."/>
            <person name="Gaiarsa S."/>
            <person name="Benken K."/>
            <person name="Modeo L."/>
            <person name="Bandi C."/>
            <person name="Potekhin A."/>
            <person name="Sassera D."/>
            <person name="Petroni G."/>
        </authorList>
    </citation>
    <scope>NUCLEOTIDE SEQUENCE [LARGE SCALE GENOMIC DNA]</scope>
    <source>
        <strain evidence="1">CyL4-1</strain>
    </source>
</reference>
<dbReference type="EMBL" id="CP029077">
    <property type="protein sequence ID" value="QED22848.1"/>
    <property type="molecule type" value="Genomic_DNA"/>
</dbReference>
<dbReference type="Proteomes" id="UP000321934">
    <property type="component" value="Chromosome"/>
</dbReference>